<keyword evidence="2" id="KW-0812">Transmembrane</keyword>
<keyword evidence="2" id="KW-0472">Membrane</keyword>
<protein>
    <recommendedName>
        <fullName evidence="6">Secreted protein</fullName>
    </recommendedName>
</protein>
<gene>
    <name evidence="4" type="ORF">ACFYQT_01365</name>
</gene>
<feature type="region of interest" description="Disordered" evidence="1">
    <location>
        <begin position="61"/>
        <end position="80"/>
    </location>
</feature>
<keyword evidence="2" id="KW-1133">Transmembrane helix</keyword>
<sequence length="80" mass="8036">MRSLTHTTAAATSVLAAVVSLLIAPPAAAATPGSAGTSADIGFGWWPYALGSALIISLAIPAPPRGRGRGERRGGRSARR</sequence>
<evidence type="ECO:0000313" key="5">
    <source>
        <dbReference type="Proteomes" id="UP001601422"/>
    </source>
</evidence>
<keyword evidence="3" id="KW-0732">Signal</keyword>
<evidence type="ECO:0000256" key="2">
    <source>
        <dbReference type="SAM" id="Phobius"/>
    </source>
</evidence>
<accession>A0ABW6MM43</accession>
<proteinExistence type="predicted"/>
<feature type="transmembrane region" description="Helical" evidence="2">
    <location>
        <begin position="45"/>
        <end position="63"/>
    </location>
</feature>
<comment type="caution">
    <text evidence="4">The sequence shown here is derived from an EMBL/GenBank/DDBJ whole genome shotgun (WGS) entry which is preliminary data.</text>
</comment>
<keyword evidence="5" id="KW-1185">Reference proteome</keyword>
<evidence type="ECO:0000256" key="3">
    <source>
        <dbReference type="SAM" id="SignalP"/>
    </source>
</evidence>
<reference evidence="4 5" key="1">
    <citation type="submission" date="2024-10" db="EMBL/GenBank/DDBJ databases">
        <title>The Natural Products Discovery Center: Release of the First 8490 Sequenced Strains for Exploring Actinobacteria Biosynthetic Diversity.</title>
        <authorList>
            <person name="Kalkreuter E."/>
            <person name="Kautsar S.A."/>
            <person name="Yang D."/>
            <person name="Bader C.D."/>
            <person name="Teijaro C.N."/>
            <person name="Fluegel L."/>
            <person name="Davis C.M."/>
            <person name="Simpson J.R."/>
            <person name="Lauterbach L."/>
            <person name="Steele A.D."/>
            <person name="Gui C."/>
            <person name="Meng S."/>
            <person name="Li G."/>
            <person name="Viehrig K."/>
            <person name="Ye F."/>
            <person name="Su P."/>
            <person name="Kiefer A.F."/>
            <person name="Nichols A."/>
            <person name="Cepeda A.J."/>
            <person name="Yan W."/>
            <person name="Fan B."/>
            <person name="Jiang Y."/>
            <person name="Adhikari A."/>
            <person name="Zheng C.-J."/>
            <person name="Schuster L."/>
            <person name="Cowan T.M."/>
            <person name="Smanski M.J."/>
            <person name="Chevrette M.G."/>
            <person name="De Carvalho L.P.S."/>
            <person name="Shen B."/>
        </authorList>
    </citation>
    <scope>NUCLEOTIDE SEQUENCE [LARGE SCALE GENOMIC DNA]</scope>
    <source>
        <strain evidence="4 5">NPDC005497</strain>
    </source>
</reference>
<evidence type="ECO:0000256" key="1">
    <source>
        <dbReference type="SAM" id="MobiDB-lite"/>
    </source>
</evidence>
<dbReference type="RefSeq" id="WP_361939614.1">
    <property type="nucleotide sequence ID" value="NZ_JBEXVS010000004.1"/>
</dbReference>
<dbReference type="Proteomes" id="UP001601422">
    <property type="component" value="Unassembled WGS sequence"/>
</dbReference>
<dbReference type="EMBL" id="JBIAJP010000001">
    <property type="protein sequence ID" value="MFF0002101.1"/>
    <property type="molecule type" value="Genomic_DNA"/>
</dbReference>
<feature type="chain" id="PRO_5045223004" description="Secreted protein" evidence="3">
    <location>
        <begin position="30"/>
        <end position="80"/>
    </location>
</feature>
<evidence type="ECO:0000313" key="4">
    <source>
        <dbReference type="EMBL" id="MFF0002101.1"/>
    </source>
</evidence>
<name>A0ABW6MM43_9ACTN</name>
<evidence type="ECO:0008006" key="6">
    <source>
        <dbReference type="Google" id="ProtNLM"/>
    </source>
</evidence>
<feature type="signal peptide" evidence="3">
    <location>
        <begin position="1"/>
        <end position="29"/>
    </location>
</feature>
<organism evidence="4 5">
    <name type="scientific">Streptomyces tibetensis</name>
    <dbReference type="NCBI Taxonomy" id="2382123"/>
    <lineage>
        <taxon>Bacteria</taxon>
        <taxon>Bacillati</taxon>
        <taxon>Actinomycetota</taxon>
        <taxon>Actinomycetes</taxon>
        <taxon>Kitasatosporales</taxon>
        <taxon>Streptomycetaceae</taxon>
        <taxon>Streptomyces</taxon>
    </lineage>
</organism>